<comment type="caution">
    <text evidence="1">The sequence shown here is derived from an EMBL/GenBank/DDBJ whole genome shotgun (WGS) entry which is preliminary data.</text>
</comment>
<dbReference type="EMBL" id="PCHJ01000011">
    <property type="protein sequence ID" value="PKV10101.1"/>
    <property type="molecule type" value="Genomic_DNA"/>
</dbReference>
<evidence type="ECO:0000313" key="1">
    <source>
        <dbReference type="EMBL" id="PKV10101.1"/>
    </source>
</evidence>
<gene>
    <name evidence="1" type="ORF">CQR44_0402</name>
</gene>
<dbReference type="AlphaFoldDB" id="A0A2N3RC91"/>
<evidence type="ECO:0000313" key="2">
    <source>
        <dbReference type="Proteomes" id="UP000233731"/>
    </source>
</evidence>
<protein>
    <submittedName>
        <fullName evidence="1">Uncharacterized protein</fullName>
    </submittedName>
</protein>
<dbReference type="Proteomes" id="UP000233731">
    <property type="component" value="Unassembled WGS sequence"/>
</dbReference>
<sequence>MGKEERERDLFSPNVRAAETNWLHRFSRCTIRKHKQRLKLNKLALDLTEVLIVRLWHIMRTESEVGYTLIFKIEWFASAAGVHTASDRHAKLPDS</sequence>
<accession>A0A2N3RC91</accession>
<organism evidence="1 2">
    <name type="scientific">Bifidobacterium asteroides</name>
    <dbReference type="NCBI Taxonomy" id="1684"/>
    <lineage>
        <taxon>Bacteria</taxon>
        <taxon>Bacillati</taxon>
        <taxon>Actinomycetota</taxon>
        <taxon>Actinomycetes</taxon>
        <taxon>Bifidobacteriales</taxon>
        <taxon>Bifidobacteriaceae</taxon>
        <taxon>Bifidobacterium</taxon>
    </lineage>
</organism>
<name>A0A2N3RC91_9BIFI</name>
<reference evidence="1 2" key="1">
    <citation type="submission" date="2017-10" db="EMBL/GenBank/DDBJ databases">
        <title>Bifidobacterium genomics.</title>
        <authorList>
            <person name="Lugli G.A."/>
            <person name="Milani C."/>
            <person name="Mancabelli L."/>
        </authorList>
    </citation>
    <scope>NUCLEOTIDE SEQUENCE [LARGE SCALE GENOMIC DNA]</scope>
    <source>
        <strain evidence="1 2">1460B</strain>
    </source>
</reference>
<proteinExistence type="predicted"/>